<gene>
    <name evidence="2" type="ORF">PAPYR_7284</name>
</gene>
<feature type="region of interest" description="Disordered" evidence="1">
    <location>
        <begin position="358"/>
        <end position="438"/>
    </location>
</feature>
<feature type="compositionally biased region" description="Polar residues" evidence="1">
    <location>
        <begin position="361"/>
        <end position="377"/>
    </location>
</feature>
<protein>
    <submittedName>
        <fullName evidence="2">Uncharacterized protein</fullName>
    </submittedName>
</protein>
<feature type="compositionally biased region" description="Polar residues" evidence="1">
    <location>
        <begin position="228"/>
        <end position="239"/>
    </location>
</feature>
<evidence type="ECO:0000313" key="3">
    <source>
        <dbReference type="Proteomes" id="UP001141327"/>
    </source>
</evidence>
<feature type="compositionally biased region" description="Pro residues" evidence="1">
    <location>
        <begin position="138"/>
        <end position="180"/>
    </location>
</feature>
<feature type="compositionally biased region" description="Low complexity" evidence="1">
    <location>
        <begin position="207"/>
        <end position="225"/>
    </location>
</feature>
<feature type="compositionally biased region" description="Polar residues" evidence="1">
    <location>
        <begin position="48"/>
        <end position="64"/>
    </location>
</feature>
<evidence type="ECO:0000313" key="2">
    <source>
        <dbReference type="EMBL" id="KAJ4457278.1"/>
    </source>
</evidence>
<feature type="compositionally biased region" description="Low complexity" evidence="1">
    <location>
        <begin position="401"/>
        <end position="426"/>
    </location>
</feature>
<organism evidence="2 3">
    <name type="scientific">Paratrimastix pyriformis</name>
    <dbReference type="NCBI Taxonomy" id="342808"/>
    <lineage>
        <taxon>Eukaryota</taxon>
        <taxon>Metamonada</taxon>
        <taxon>Preaxostyla</taxon>
        <taxon>Paratrimastigidae</taxon>
        <taxon>Paratrimastix</taxon>
    </lineage>
</organism>
<proteinExistence type="predicted"/>
<feature type="compositionally biased region" description="Pro residues" evidence="1">
    <location>
        <begin position="71"/>
        <end position="85"/>
    </location>
</feature>
<feature type="region of interest" description="Disordered" evidence="1">
    <location>
        <begin position="690"/>
        <end position="709"/>
    </location>
</feature>
<comment type="caution">
    <text evidence="2">The sequence shown here is derived from an EMBL/GenBank/DDBJ whole genome shotgun (WGS) entry which is preliminary data.</text>
</comment>
<feature type="compositionally biased region" description="Acidic residues" evidence="1">
    <location>
        <begin position="101"/>
        <end position="117"/>
    </location>
</feature>
<keyword evidence="3" id="KW-1185">Reference proteome</keyword>
<feature type="region of interest" description="Disordered" evidence="1">
    <location>
        <begin position="25"/>
        <end position="329"/>
    </location>
</feature>
<reference evidence="2" key="1">
    <citation type="journal article" date="2022" name="bioRxiv">
        <title>Genomics of Preaxostyla Flagellates Illuminates Evolutionary Transitions and the Path Towards Mitochondrial Loss.</title>
        <authorList>
            <person name="Novak L.V.F."/>
            <person name="Treitli S.C."/>
            <person name="Pyrih J."/>
            <person name="Halakuc P."/>
            <person name="Pipaliya S.V."/>
            <person name="Vacek V."/>
            <person name="Brzon O."/>
            <person name="Soukal P."/>
            <person name="Eme L."/>
            <person name="Dacks J.B."/>
            <person name="Karnkowska A."/>
            <person name="Elias M."/>
            <person name="Hampl V."/>
        </authorList>
    </citation>
    <scope>NUCLEOTIDE SEQUENCE</scope>
    <source>
        <strain evidence="2">RCP-MX</strain>
    </source>
</reference>
<feature type="compositionally biased region" description="Low complexity" evidence="1">
    <location>
        <begin position="456"/>
        <end position="470"/>
    </location>
</feature>
<feature type="compositionally biased region" description="Pro residues" evidence="1">
    <location>
        <begin position="693"/>
        <end position="702"/>
    </location>
</feature>
<feature type="compositionally biased region" description="Low complexity" evidence="1">
    <location>
        <begin position="181"/>
        <end position="190"/>
    </location>
</feature>
<dbReference type="EMBL" id="JAPMOS010000050">
    <property type="protein sequence ID" value="KAJ4457278.1"/>
    <property type="molecule type" value="Genomic_DNA"/>
</dbReference>
<name>A0ABQ8UGK4_9EUKA</name>
<feature type="compositionally biased region" description="Low complexity" evidence="1">
    <location>
        <begin position="252"/>
        <end position="273"/>
    </location>
</feature>
<accession>A0ABQ8UGK4</accession>
<feature type="compositionally biased region" description="Low complexity" evidence="1">
    <location>
        <begin position="289"/>
        <end position="301"/>
    </location>
</feature>
<feature type="region of interest" description="Disordered" evidence="1">
    <location>
        <begin position="456"/>
        <end position="476"/>
    </location>
</feature>
<sequence length="709" mass="72950">MHSFPAQLRYMTSVSTVHSFPAPPPDLSTTLAQPPGPPLTGGAGYPNVVSSTRLLNLLRQSSDPAPQLGIPNPPETPSSPQPPQDYPSSPTGLAGARGGGGEEEGEGEGGEEGDAEIVEAGQGQGQGQGPWRRLRPRPQWPCKPPNPPPPQLEVPTPPSPPSPPPDGAPVSPTPSAPPADLPRVAPAPAALRKRRASSGAVMTHHLPAPSCSRPAAAAAGSRAGGDLTSRSLPFAQPTTGRGLGLEEDGSRPATEAASHPAVAAPRALRLPAVSPIPETPAGSRGGRPSTSSAGDGASTGSLAPPPSALRASQPASASPGGGGGPLSAGLTLRAALGWPAAPGSPAGPLSAAGSLRYSRAAQGQGTAASRLRNSTIAGQGDEEPAPKGALAPSAHPPGPLLPSASSSALSVTPVPSPAPSGSTARTPSPPLPALARSPSPTLLLMEQRPRTADLEAANGPLLPHPAGAPADLWGQGEDGLVTTGGLAGALRLGSRPPVLGVALSSKVSQAPPRPPAMAELPHRDHRHTPDWALMAMAELPHRGHRHTPDWALMAMAELPHRGHRHTPDWALMAMAELPHRDHRHTPDWALMAMAELPHRGHRHTPDWALMAMAELPHRGHRHTAIAAQYHLVETSPMPPAPRSSQHTAVPADKLWRSTVFPALQPARRKDVGLLERWLDATLLRLKAAHGLLPRPPSPPAALPRPRRPG</sequence>
<evidence type="ECO:0000256" key="1">
    <source>
        <dbReference type="SAM" id="MobiDB-lite"/>
    </source>
</evidence>
<dbReference type="Proteomes" id="UP001141327">
    <property type="component" value="Unassembled WGS sequence"/>
</dbReference>